<accession>A0A819Z821</accession>
<sequence>MTTANPQAGAPSYPMASLYVGDLHPDVTEAMLFDKFASAGPVLSIRVCRDMITRRSLGYAYVNFQQPADAERALDTMNFDLLRGRPLRIMWSQRDPALRKSGVGNVFIKNLDKNIDNKSLYDTFSAFGNILSCK</sequence>
<gene>
    <name evidence="5" type="ORF">FNK824_LOCUS34477</name>
</gene>
<dbReference type="InterPro" id="IPR034364">
    <property type="entry name" value="PABP_RRM1"/>
</dbReference>
<protein>
    <recommendedName>
        <fullName evidence="4">RRM domain-containing protein</fullName>
    </recommendedName>
</protein>
<dbReference type="PROSITE" id="PS50102">
    <property type="entry name" value="RRM"/>
    <property type="match status" value="1"/>
</dbReference>
<dbReference type="PANTHER" id="PTHR24012">
    <property type="entry name" value="RNA BINDING PROTEIN"/>
    <property type="match status" value="1"/>
</dbReference>
<dbReference type="FunFam" id="3.30.70.330:FF:000021">
    <property type="entry name" value="Polyadenylate-binding protein"/>
    <property type="match status" value="1"/>
</dbReference>
<dbReference type="SMART" id="SM00360">
    <property type="entry name" value="RRM"/>
    <property type="match status" value="1"/>
</dbReference>
<evidence type="ECO:0000256" key="1">
    <source>
        <dbReference type="ARBA" id="ARBA00022737"/>
    </source>
</evidence>
<evidence type="ECO:0000256" key="3">
    <source>
        <dbReference type="PROSITE-ProRule" id="PRU00176"/>
    </source>
</evidence>
<dbReference type="SUPFAM" id="SSF54928">
    <property type="entry name" value="RNA-binding domain, RBD"/>
    <property type="match status" value="1"/>
</dbReference>
<name>A0A819Z821_9BILA</name>
<evidence type="ECO:0000313" key="5">
    <source>
        <dbReference type="EMBL" id="CAF4166772.1"/>
    </source>
</evidence>
<dbReference type="Proteomes" id="UP000663874">
    <property type="component" value="Unassembled WGS sequence"/>
</dbReference>
<keyword evidence="1" id="KW-0677">Repeat</keyword>
<dbReference type="EMBL" id="CAJOBE010013573">
    <property type="protein sequence ID" value="CAF4166772.1"/>
    <property type="molecule type" value="Genomic_DNA"/>
</dbReference>
<dbReference type="InterPro" id="IPR000504">
    <property type="entry name" value="RRM_dom"/>
</dbReference>
<organism evidence="5 6">
    <name type="scientific">Rotaria sordida</name>
    <dbReference type="NCBI Taxonomy" id="392033"/>
    <lineage>
        <taxon>Eukaryota</taxon>
        <taxon>Metazoa</taxon>
        <taxon>Spiralia</taxon>
        <taxon>Gnathifera</taxon>
        <taxon>Rotifera</taxon>
        <taxon>Eurotatoria</taxon>
        <taxon>Bdelloidea</taxon>
        <taxon>Philodinida</taxon>
        <taxon>Philodinidae</taxon>
        <taxon>Rotaria</taxon>
    </lineage>
</organism>
<dbReference type="InterPro" id="IPR035979">
    <property type="entry name" value="RBD_domain_sf"/>
</dbReference>
<evidence type="ECO:0000256" key="2">
    <source>
        <dbReference type="ARBA" id="ARBA00022884"/>
    </source>
</evidence>
<evidence type="ECO:0000313" key="6">
    <source>
        <dbReference type="Proteomes" id="UP000663874"/>
    </source>
</evidence>
<comment type="caution">
    <text evidence="5">The sequence shown here is derived from an EMBL/GenBank/DDBJ whole genome shotgun (WGS) entry which is preliminary data.</text>
</comment>
<keyword evidence="2 3" id="KW-0694">RNA-binding</keyword>
<reference evidence="5" key="1">
    <citation type="submission" date="2021-02" db="EMBL/GenBank/DDBJ databases">
        <authorList>
            <person name="Nowell W R."/>
        </authorList>
    </citation>
    <scope>NUCLEOTIDE SEQUENCE</scope>
</reference>
<dbReference type="AlphaFoldDB" id="A0A819Z821"/>
<feature type="non-terminal residue" evidence="5">
    <location>
        <position position="1"/>
    </location>
</feature>
<proteinExistence type="predicted"/>
<dbReference type="Gene3D" id="3.30.70.330">
    <property type="match status" value="2"/>
</dbReference>
<feature type="domain" description="RRM" evidence="4">
    <location>
        <begin position="16"/>
        <end position="94"/>
    </location>
</feature>
<dbReference type="InterPro" id="IPR012677">
    <property type="entry name" value="Nucleotide-bd_a/b_plait_sf"/>
</dbReference>
<dbReference type="CDD" id="cd12378">
    <property type="entry name" value="RRM1_I_PABPs"/>
    <property type="match status" value="1"/>
</dbReference>
<dbReference type="Pfam" id="PF00076">
    <property type="entry name" value="RRM_1"/>
    <property type="match status" value="2"/>
</dbReference>
<dbReference type="GO" id="GO:0003723">
    <property type="term" value="F:RNA binding"/>
    <property type="evidence" value="ECO:0007669"/>
    <property type="project" value="UniProtKB-UniRule"/>
</dbReference>
<evidence type="ECO:0000259" key="4">
    <source>
        <dbReference type="PROSITE" id="PS50102"/>
    </source>
</evidence>